<evidence type="ECO:0000256" key="3">
    <source>
        <dbReference type="ARBA" id="ARBA00022989"/>
    </source>
</evidence>
<protein>
    <submittedName>
        <fullName evidence="9">Unannotated protein</fullName>
    </submittedName>
</protein>
<evidence type="ECO:0000256" key="2">
    <source>
        <dbReference type="ARBA" id="ARBA00022692"/>
    </source>
</evidence>
<feature type="transmembrane region" description="Helical" evidence="5">
    <location>
        <begin position="301"/>
        <end position="324"/>
    </location>
</feature>
<feature type="transmembrane region" description="Helical" evidence="5">
    <location>
        <begin position="417"/>
        <end position="437"/>
    </location>
</feature>
<dbReference type="PANTHER" id="PTHR47704">
    <property type="entry name" value="POTASSIUM TRANSPORTER KIMA"/>
    <property type="match status" value="1"/>
</dbReference>
<feature type="transmembrane region" description="Helical" evidence="5">
    <location>
        <begin position="215"/>
        <end position="238"/>
    </location>
</feature>
<dbReference type="EMBL" id="CAFBOR010000006">
    <property type="protein sequence ID" value="CAB4976354.1"/>
    <property type="molecule type" value="Genomic_DNA"/>
</dbReference>
<dbReference type="GO" id="GO:0022857">
    <property type="term" value="F:transmembrane transporter activity"/>
    <property type="evidence" value="ECO:0007669"/>
    <property type="project" value="InterPro"/>
</dbReference>
<keyword evidence="4 5" id="KW-0472">Membrane</keyword>
<accession>A0A6J7MFA4</accession>
<organism evidence="9">
    <name type="scientific">freshwater metagenome</name>
    <dbReference type="NCBI Taxonomy" id="449393"/>
    <lineage>
        <taxon>unclassified sequences</taxon>
        <taxon>metagenomes</taxon>
        <taxon>ecological metagenomes</taxon>
    </lineage>
</organism>
<feature type="transmembrane region" description="Helical" evidence="5">
    <location>
        <begin position="443"/>
        <end position="460"/>
    </location>
</feature>
<feature type="transmembrane region" description="Helical" evidence="5">
    <location>
        <begin position="121"/>
        <end position="142"/>
    </location>
</feature>
<dbReference type="GO" id="GO:0016020">
    <property type="term" value="C:membrane"/>
    <property type="evidence" value="ECO:0007669"/>
    <property type="project" value="UniProtKB-SubCell"/>
</dbReference>
<feature type="transmembrane region" description="Helical" evidence="5">
    <location>
        <begin position="177"/>
        <end position="195"/>
    </location>
</feature>
<feature type="transmembrane region" description="Helical" evidence="5">
    <location>
        <begin position="383"/>
        <end position="405"/>
    </location>
</feature>
<dbReference type="PANTHER" id="PTHR47704:SF1">
    <property type="entry name" value="POTASSIUM TRANSPORTER KIMA"/>
    <property type="match status" value="1"/>
</dbReference>
<evidence type="ECO:0000256" key="4">
    <source>
        <dbReference type="ARBA" id="ARBA00023136"/>
    </source>
</evidence>
<keyword evidence="2 5" id="KW-0812">Transmembrane</keyword>
<dbReference type="Pfam" id="PF13520">
    <property type="entry name" value="AA_permease_2"/>
    <property type="match status" value="1"/>
</dbReference>
<feature type="transmembrane region" description="Helical" evidence="5">
    <location>
        <begin position="148"/>
        <end position="165"/>
    </location>
</feature>
<reference evidence="9" key="1">
    <citation type="submission" date="2020-05" db="EMBL/GenBank/DDBJ databases">
        <authorList>
            <person name="Chiriac C."/>
            <person name="Salcher M."/>
            <person name="Ghai R."/>
            <person name="Kavagutti S V."/>
        </authorList>
    </citation>
    <scope>NUCLEOTIDE SEQUENCE</scope>
</reference>
<comment type="subcellular location">
    <subcellularLocation>
        <location evidence="1">Membrane</location>
        <topology evidence="1">Multi-pass membrane protein</topology>
    </subcellularLocation>
</comment>
<dbReference type="EMBL" id="CAEZWM010000051">
    <property type="protein sequence ID" value="CAB4653864.1"/>
    <property type="molecule type" value="Genomic_DNA"/>
</dbReference>
<proteinExistence type="predicted"/>
<keyword evidence="3 5" id="KW-1133">Transmembrane helix</keyword>
<feature type="transmembrane region" description="Helical" evidence="5">
    <location>
        <begin position="355"/>
        <end position="377"/>
    </location>
</feature>
<name>A0A6J7MFA4_9ZZZZ</name>
<dbReference type="EMBL" id="CAEZZU010000015">
    <property type="protein sequence ID" value="CAB4770065.1"/>
    <property type="molecule type" value="Genomic_DNA"/>
</dbReference>
<dbReference type="InterPro" id="IPR053153">
    <property type="entry name" value="APC_K+_Transporter"/>
</dbReference>
<evidence type="ECO:0000313" key="9">
    <source>
        <dbReference type="EMBL" id="CAB4976354.1"/>
    </source>
</evidence>
<dbReference type="Gene3D" id="1.20.1740.10">
    <property type="entry name" value="Amino acid/polyamine transporter I"/>
    <property type="match status" value="1"/>
</dbReference>
<sequence>MFSALKRIFVGRPLATTEQEHQRISKTIALAVFSSDAISSTAYATEEILFVVALGASSLALGLNVLMPIAIAVALLLAIVVTSYRQTIFAYPSGGGSYVVSRENLGETPSLVAGASLLVDYILTVAVSISAGVAAIISIPALRGLANHRVELGLALILLISLANLRGIKESGRIFAAPTYIYIVMLTGLIAYGLYQSFTGNIGTVPFDKEAFDGTLASGGTLGLFLILKGFSSGAVALTGVEAISNGVPAFKRPESKNAAATLTWMAFILGGLFFGVSLLAHRIQPYPSHDQTVFSQMGLLVFGSGPLYLILQFATAAILTLAANTAYADFPRLSSIIAADGYLPKQLANRGDRLVFSNGVLVLAVTASALIVGFGGKTNALIPLYAVGVFTSFTLSQAGMVVHHRKEKEQGWKRNMVLNGVGSFATLVVLLIVAVTKFSSGAWVPIVVIPFIIMIFRVIHKHYKSVSLSLAVTADYKTRPVNHTVVVLVGKVHRGVLEALAYARSLNPNRLIAVCIVSDDEEEAAVVESWRVFDIEIPLELVHSPYRELTGPVLAFIDELDAQRDNDTVTVVIPEFVVDSWWAHLLHNQSALVLKARLLFRKGTVVTSVPYHME</sequence>
<gene>
    <name evidence="6" type="ORF">UFOPK2242_00566</name>
    <name evidence="7" type="ORF">UFOPK2925_00218</name>
    <name evidence="8" type="ORF">UFOPK2996_01037</name>
    <name evidence="9" type="ORF">UFOPK3974_00097</name>
</gene>
<feature type="transmembrane region" description="Helical" evidence="5">
    <location>
        <begin position="259"/>
        <end position="281"/>
    </location>
</feature>
<evidence type="ECO:0000313" key="7">
    <source>
        <dbReference type="EMBL" id="CAB4770065.1"/>
    </source>
</evidence>
<evidence type="ECO:0000256" key="1">
    <source>
        <dbReference type="ARBA" id="ARBA00004141"/>
    </source>
</evidence>
<feature type="transmembrane region" description="Helical" evidence="5">
    <location>
        <begin position="48"/>
        <end position="81"/>
    </location>
</feature>
<evidence type="ECO:0000313" key="8">
    <source>
        <dbReference type="EMBL" id="CAB4800371.1"/>
    </source>
</evidence>
<dbReference type="AlphaFoldDB" id="A0A6J7MFA4"/>
<dbReference type="InterPro" id="IPR002293">
    <property type="entry name" value="AA/rel_permease1"/>
</dbReference>
<dbReference type="EMBL" id="CAFAAH010000141">
    <property type="protein sequence ID" value="CAB4800371.1"/>
    <property type="molecule type" value="Genomic_DNA"/>
</dbReference>
<evidence type="ECO:0000256" key="5">
    <source>
        <dbReference type="SAM" id="Phobius"/>
    </source>
</evidence>
<evidence type="ECO:0000313" key="6">
    <source>
        <dbReference type="EMBL" id="CAB4653864.1"/>
    </source>
</evidence>